<evidence type="ECO:0000313" key="3">
    <source>
        <dbReference type="Proteomes" id="UP001175227"/>
    </source>
</evidence>
<dbReference type="Proteomes" id="UP001175227">
    <property type="component" value="Unassembled WGS sequence"/>
</dbReference>
<name>A0AA39NEE9_9AGAR</name>
<dbReference type="AlphaFoldDB" id="A0AA39NEE9"/>
<proteinExistence type="predicted"/>
<feature type="region of interest" description="Disordered" evidence="1">
    <location>
        <begin position="1"/>
        <end position="22"/>
    </location>
</feature>
<feature type="region of interest" description="Disordered" evidence="1">
    <location>
        <begin position="512"/>
        <end position="538"/>
    </location>
</feature>
<dbReference type="CDD" id="cd00067">
    <property type="entry name" value="GAL4"/>
    <property type="match status" value="1"/>
</dbReference>
<dbReference type="EMBL" id="JAUEPR010000102">
    <property type="protein sequence ID" value="KAK0464094.1"/>
    <property type="molecule type" value="Genomic_DNA"/>
</dbReference>
<evidence type="ECO:0000313" key="2">
    <source>
        <dbReference type="EMBL" id="KAK0464094.1"/>
    </source>
</evidence>
<dbReference type="InterPro" id="IPR001138">
    <property type="entry name" value="Zn2Cys6_DnaBD"/>
</dbReference>
<accession>A0AA39NEE9</accession>
<evidence type="ECO:0008006" key="4">
    <source>
        <dbReference type="Google" id="ProtNLM"/>
    </source>
</evidence>
<reference evidence="2" key="1">
    <citation type="submission" date="2023-06" db="EMBL/GenBank/DDBJ databases">
        <authorList>
            <consortium name="Lawrence Berkeley National Laboratory"/>
            <person name="Ahrendt S."/>
            <person name="Sahu N."/>
            <person name="Indic B."/>
            <person name="Wong-Bajracharya J."/>
            <person name="Merenyi Z."/>
            <person name="Ke H.-M."/>
            <person name="Monk M."/>
            <person name="Kocsube S."/>
            <person name="Drula E."/>
            <person name="Lipzen A."/>
            <person name="Balint B."/>
            <person name="Henrissat B."/>
            <person name="Andreopoulos B."/>
            <person name="Martin F.M."/>
            <person name="Harder C.B."/>
            <person name="Rigling D."/>
            <person name="Ford K.L."/>
            <person name="Foster G.D."/>
            <person name="Pangilinan J."/>
            <person name="Papanicolaou A."/>
            <person name="Barry K."/>
            <person name="LaButti K."/>
            <person name="Viragh M."/>
            <person name="Koriabine M."/>
            <person name="Yan M."/>
            <person name="Riley R."/>
            <person name="Champramary S."/>
            <person name="Plett K.L."/>
            <person name="Tsai I.J."/>
            <person name="Slot J."/>
            <person name="Sipos G."/>
            <person name="Plett J."/>
            <person name="Nagy L.G."/>
            <person name="Grigoriev I.V."/>
        </authorList>
    </citation>
    <scope>NUCLEOTIDE SEQUENCE</scope>
    <source>
        <strain evidence="2">ICMP 16352</strain>
    </source>
</reference>
<feature type="compositionally biased region" description="Polar residues" evidence="1">
    <location>
        <begin position="9"/>
        <end position="22"/>
    </location>
</feature>
<organism evidence="2 3">
    <name type="scientific">Armillaria novae-zelandiae</name>
    <dbReference type="NCBI Taxonomy" id="153914"/>
    <lineage>
        <taxon>Eukaryota</taxon>
        <taxon>Fungi</taxon>
        <taxon>Dikarya</taxon>
        <taxon>Basidiomycota</taxon>
        <taxon>Agaricomycotina</taxon>
        <taxon>Agaricomycetes</taxon>
        <taxon>Agaricomycetidae</taxon>
        <taxon>Agaricales</taxon>
        <taxon>Marasmiineae</taxon>
        <taxon>Physalacriaceae</taxon>
        <taxon>Armillaria</taxon>
    </lineage>
</organism>
<gene>
    <name evidence="2" type="ORF">IW261DRAFT_1427457</name>
</gene>
<dbReference type="GO" id="GO:0008270">
    <property type="term" value="F:zinc ion binding"/>
    <property type="evidence" value="ECO:0007669"/>
    <property type="project" value="InterPro"/>
</dbReference>
<keyword evidence="3" id="KW-1185">Reference proteome</keyword>
<protein>
    <recommendedName>
        <fullName evidence="4">Zn(2)-C6 fungal-type domain-containing protein</fullName>
    </recommendedName>
</protein>
<comment type="caution">
    <text evidence="2">The sequence shown here is derived from an EMBL/GenBank/DDBJ whole genome shotgun (WGS) entry which is preliminary data.</text>
</comment>
<sequence length="538" mass="58670">MARSEHSVDPSNIVNDSAHSESTGPTAFQWSLARGKYYAGLESLLQLKEMLPQLSWTSARVDKWVCDAKGFWEHCKAQVDTAGVLAKDFRGVEYEFLQLLLEFPDEKVSSTRLEYNELISHACQYALKVFPLPLPADLVPLPPSHLVSATPLAPPSISGVSSSLQIVAPSRAPSYTPAIGPQPPKLTLLGPCPLLVGRILYWVPDILRISTDDKDEPPTLGVIDKGKGKEIVPGAEDDEDEFPSQAAPPAFMVIDEEDSDSPPPTNTAQRLCSPIVASGLSPFLSSLFKLLGAPSALKMKKGSKSKSKFTNLPPNESAAEGTAKVSRSSRKTSKALKIKPAVEVLQSEESIVLEGGGFGEEVPADYQAVDNDFGEFVEVDNTLWNKKVAPFVGEQYVQPCDQCHRKKTQCCKFLTNSVLCVRCHYAKLPCHINKVPVLNPLQHYHPQAYKTINAFESSMDTLSQHAKALEEIVLNYMAGLDAMAQLQGLHTQIGHLCECLVSDSRVEEIAEDDDEGYAAGKVAEGEAGPSKKRKRSCK</sequence>
<evidence type="ECO:0000256" key="1">
    <source>
        <dbReference type="SAM" id="MobiDB-lite"/>
    </source>
</evidence>
<dbReference type="GO" id="GO:0000981">
    <property type="term" value="F:DNA-binding transcription factor activity, RNA polymerase II-specific"/>
    <property type="evidence" value="ECO:0007669"/>
    <property type="project" value="InterPro"/>
</dbReference>
<feature type="region of interest" description="Disordered" evidence="1">
    <location>
        <begin position="302"/>
        <end position="330"/>
    </location>
</feature>